<accession>A0A165IMK0</accession>
<proteinExistence type="predicted"/>
<dbReference type="InterPro" id="IPR011990">
    <property type="entry name" value="TPR-like_helical_dom_sf"/>
</dbReference>
<feature type="non-terminal residue" evidence="1">
    <location>
        <position position="1"/>
    </location>
</feature>
<dbReference type="PANTHER" id="PTHR10098">
    <property type="entry name" value="RAPSYN-RELATED"/>
    <property type="match status" value="1"/>
</dbReference>
<dbReference type="Gene3D" id="1.25.40.10">
    <property type="entry name" value="Tetratricopeptide repeat domain"/>
    <property type="match status" value="1"/>
</dbReference>
<dbReference type="Proteomes" id="UP000077266">
    <property type="component" value="Unassembled WGS sequence"/>
</dbReference>
<evidence type="ECO:0000313" key="1">
    <source>
        <dbReference type="EMBL" id="KZV93607.1"/>
    </source>
</evidence>
<dbReference type="EMBL" id="KV425987">
    <property type="protein sequence ID" value="KZV93607.1"/>
    <property type="molecule type" value="Genomic_DNA"/>
</dbReference>
<name>A0A165IMK0_EXIGL</name>
<evidence type="ECO:0000313" key="2">
    <source>
        <dbReference type="Proteomes" id="UP000077266"/>
    </source>
</evidence>
<dbReference type="SUPFAM" id="SSF48452">
    <property type="entry name" value="TPR-like"/>
    <property type="match status" value="1"/>
</dbReference>
<organism evidence="1 2">
    <name type="scientific">Exidia glandulosa HHB12029</name>
    <dbReference type="NCBI Taxonomy" id="1314781"/>
    <lineage>
        <taxon>Eukaryota</taxon>
        <taxon>Fungi</taxon>
        <taxon>Dikarya</taxon>
        <taxon>Basidiomycota</taxon>
        <taxon>Agaricomycotina</taxon>
        <taxon>Agaricomycetes</taxon>
        <taxon>Auriculariales</taxon>
        <taxon>Exidiaceae</taxon>
        <taxon>Exidia</taxon>
    </lineage>
</organism>
<dbReference type="Pfam" id="PF13424">
    <property type="entry name" value="TPR_12"/>
    <property type="match status" value="1"/>
</dbReference>
<dbReference type="OrthoDB" id="431454at2759"/>
<keyword evidence="2" id="KW-1185">Reference proteome</keyword>
<sequence>QAPWKPDSQFPAARDKILPELSNLDALLLSEIQNFDEPPSTDLIKAVNAISDFSRWNVPNGRLLTDLIPRIEDLPKYLASSLSILAGIHWHCHAYDLSLEAGTRARSLYQSLRQRSDAAGCDHQLGNIHRLKGNFPEAIASLSAARETFNELDRELDVAYCDRDLALVFYEQGNYDDAAALFTSVREVFVELDEPAPAAFCQEWLGDIHRMDEDYQAAEKQIVSALQTYTSLGLMSGIASCSCTLGDVYGIQQRFDAALERLQVAYDIGQKQGNTLVIANALRFRS</sequence>
<dbReference type="AlphaFoldDB" id="A0A165IMK0"/>
<protein>
    <submittedName>
        <fullName evidence="1">TPR-like protein</fullName>
    </submittedName>
</protein>
<dbReference type="InParanoid" id="A0A165IMK0"/>
<gene>
    <name evidence="1" type="ORF">EXIGLDRAFT_767918</name>
</gene>
<reference evidence="1 2" key="1">
    <citation type="journal article" date="2016" name="Mol. Biol. Evol.">
        <title>Comparative Genomics of Early-Diverging Mushroom-Forming Fungi Provides Insights into the Origins of Lignocellulose Decay Capabilities.</title>
        <authorList>
            <person name="Nagy L.G."/>
            <person name="Riley R."/>
            <person name="Tritt A."/>
            <person name="Adam C."/>
            <person name="Daum C."/>
            <person name="Floudas D."/>
            <person name="Sun H."/>
            <person name="Yadav J.S."/>
            <person name="Pangilinan J."/>
            <person name="Larsson K.H."/>
            <person name="Matsuura K."/>
            <person name="Barry K."/>
            <person name="Labutti K."/>
            <person name="Kuo R."/>
            <person name="Ohm R.A."/>
            <person name="Bhattacharya S.S."/>
            <person name="Shirouzu T."/>
            <person name="Yoshinaga Y."/>
            <person name="Martin F.M."/>
            <person name="Grigoriev I.V."/>
            <person name="Hibbett D.S."/>
        </authorList>
    </citation>
    <scope>NUCLEOTIDE SEQUENCE [LARGE SCALE GENOMIC DNA]</scope>
    <source>
        <strain evidence="1 2">HHB12029</strain>
    </source>
</reference>